<comment type="caution">
    <text evidence="6">The sequence shown here is derived from an EMBL/GenBank/DDBJ whole genome shotgun (WGS) entry which is preliminary data.</text>
</comment>
<evidence type="ECO:0000256" key="3">
    <source>
        <dbReference type="ARBA" id="ARBA00022833"/>
    </source>
</evidence>
<dbReference type="Pfam" id="PF12171">
    <property type="entry name" value="zf-C2H2_jaz"/>
    <property type="match status" value="1"/>
</dbReference>
<feature type="compositionally biased region" description="Polar residues" evidence="4">
    <location>
        <begin position="115"/>
        <end position="124"/>
    </location>
</feature>
<feature type="domain" description="C2H2-type" evidence="5">
    <location>
        <begin position="191"/>
        <end position="213"/>
    </location>
</feature>
<evidence type="ECO:0000313" key="6">
    <source>
        <dbReference type="EMBL" id="KAK3088576.1"/>
    </source>
</evidence>
<evidence type="ECO:0000256" key="2">
    <source>
        <dbReference type="ARBA" id="ARBA00022771"/>
    </source>
</evidence>
<feature type="domain" description="C2H2-type" evidence="5">
    <location>
        <begin position="41"/>
        <end position="63"/>
    </location>
</feature>
<feature type="region of interest" description="Disordered" evidence="4">
    <location>
        <begin position="108"/>
        <end position="146"/>
    </location>
</feature>
<dbReference type="AlphaFoldDB" id="A0AA88XNH0"/>
<dbReference type="GO" id="GO:0003676">
    <property type="term" value="F:nucleic acid binding"/>
    <property type="evidence" value="ECO:0007669"/>
    <property type="project" value="InterPro"/>
</dbReference>
<dbReference type="PANTHER" id="PTHR47487">
    <property type="entry name" value="OS06G0651300 PROTEIN-RELATED"/>
    <property type="match status" value="1"/>
</dbReference>
<reference evidence="6" key="1">
    <citation type="submission" date="2019-08" db="EMBL/GenBank/DDBJ databases">
        <title>The improved chromosome-level genome for the pearl oyster Pinctada fucata martensii using PacBio sequencing and Hi-C.</title>
        <authorList>
            <person name="Zheng Z."/>
        </authorList>
    </citation>
    <scope>NUCLEOTIDE SEQUENCE</scope>
    <source>
        <strain evidence="6">ZZ-2019</strain>
        <tissue evidence="6">Adductor muscle</tissue>
    </source>
</reference>
<dbReference type="SMART" id="SM00355">
    <property type="entry name" value="ZnF_C2H2"/>
    <property type="match status" value="3"/>
</dbReference>
<dbReference type="SUPFAM" id="SSF57667">
    <property type="entry name" value="beta-beta-alpha zinc fingers"/>
    <property type="match status" value="3"/>
</dbReference>
<dbReference type="Gene3D" id="3.30.160.60">
    <property type="entry name" value="Classic Zinc Finger"/>
    <property type="match status" value="3"/>
</dbReference>
<gene>
    <name evidence="6" type="ORF">FSP39_020818</name>
</gene>
<evidence type="ECO:0000256" key="4">
    <source>
        <dbReference type="SAM" id="MobiDB-lite"/>
    </source>
</evidence>
<dbReference type="PROSITE" id="PS00028">
    <property type="entry name" value="ZINC_FINGER_C2H2_1"/>
    <property type="match status" value="3"/>
</dbReference>
<evidence type="ECO:0000313" key="7">
    <source>
        <dbReference type="Proteomes" id="UP001186944"/>
    </source>
</evidence>
<protein>
    <recommendedName>
        <fullName evidence="5">C2H2-type domain-containing protein</fullName>
    </recommendedName>
</protein>
<dbReference type="InterPro" id="IPR036236">
    <property type="entry name" value="Znf_C2H2_sf"/>
</dbReference>
<keyword evidence="7" id="KW-1185">Reference proteome</keyword>
<keyword evidence="2" id="KW-0863">Zinc-finger</keyword>
<keyword evidence="3" id="KW-0862">Zinc</keyword>
<dbReference type="InterPro" id="IPR003604">
    <property type="entry name" value="Matrin/U1-like-C_Znf_C2H2"/>
</dbReference>
<sequence length="292" mass="32151">MHYVPKRLLGVSEPLSDLHVPKHLSSVPKHPCCDNMPEFLCELCTVSVNSHDQLVIHRNGKRHSKNLKVKGFLSSETAVATSTTSPTTAPDPSKMLYGKFVAASAETSKPPVTPLTAQPSSSTDKAPPVPAEDALPTEFTPKVPKSAPMFRKPAHVDLLANLPGSNPIEKAIMGNALGKLPTKKRKYDGRCDYCNVDYTSESQEYQHLSGSKHIKKKKLVDATRAYTESLSMPMGFTGFTCQYCNVQLNTMDQYEFHRKGQKHKKNLELLKKMGKATEESKGVVMSVTAIPQ</sequence>
<keyword evidence="1" id="KW-0479">Metal-binding</keyword>
<dbReference type="EMBL" id="VSWD01000011">
    <property type="protein sequence ID" value="KAK3088576.1"/>
    <property type="molecule type" value="Genomic_DNA"/>
</dbReference>
<dbReference type="InterPro" id="IPR013087">
    <property type="entry name" value="Znf_C2H2_type"/>
</dbReference>
<dbReference type="InterPro" id="IPR022755">
    <property type="entry name" value="Znf_C2H2_jaz"/>
</dbReference>
<accession>A0AA88XNH0</accession>
<dbReference type="Pfam" id="PF12874">
    <property type="entry name" value="zf-met"/>
    <property type="match status" value="1"/>
</dbReference>
<dbReference type="SMART" id="SM00451">
    <property type="entry name" value="ZnF_U1"/>
    <property type="match status" value="3"/>
</dbReference>
<organism evidence="6 7">
    <name type="scientific">Pinctada imbricata</name>
    <name type="common">Atlantic pearl-oyster</name>
    <name type="synonym">Pinctada martensii</name>
    <dbReference type="NCBI Taxonomy" id="66713"/>
    <lineage>
        <taxon>Eukaryota</taxon>
        <taxon>Metazoa</taxon>
        <taxon>Spiralia</taxon>
        <taxon>Lophotrochozoa</taxon>
        <taxon>Mollusca</taxon>
        <taxon>Bivalvia</taxon>
        <taxon>Autobranchia</taxon>
        <taxon>Pteriomorphia</taxon>
        <taxon>Pterioida</taxon>
        <taxon>Pterioidea</taxon>
        <taxon>Pteriidae</taxon>
        <taxon>Pinctada</taxon>
    </lineage>
</organism>
<evidence type="ECO:0000259" key="5">
    <source>
        <dbReference type="PROSITE" id="PS00028"/>
    </source>
</evidence>
<evidence type="ECO:0000256" key="1">
    <source>
        <dbReference type="ARBA" id="ARBA00022723"/>
    </source>
</evidence>
<dbReference type="GO" id="GO:0008270">
    <property type="term" value="F:zinc ion binding"/>
    <property type="evidence" value="ECO:0007669"/>
    <property type="project" value="UniProtKB-KW"/>
</dbReference>
<feature type="domain" description="C2H2-type" evidence="5">
    <location>
        <begin position="241"/>
        <end position="263"/>
    </location>
</feature>
<dbReference type="PANTHER" id="PTHR47487:SF8">
    <property type="entry name" value="OS08G0270900 PROTEIN"/>
    <property type="match status" value="1"/>
</dbReference>
<name>A0AA88XNH0_PINIB</name>
<dbReference type="Proteomes" id="UP001186944">
    <property type="component" value="Unassembled WGS sequence"/>
</dbReference>
<proteinExistence type="predicted"/>